<evidence type="ECO:0000313" key="2">
    <source>
        <dbReference type="Proteomes" id="UP000821845"/>
    </source>
</evidence>
<accession>A0ACB7S511</accession>
<evidence type="ECO:0000313" key="1">
    <source>
        <dbReference type="EMBL" id="KAH6927849.1"/>
    </source>
</evidence>
<gene>
    <name evidence="1" type="ORF">HPB50_009329</name>
</gene>
<reference evidence="1" key="1">
    <citation type="submission" date="2020-05" db="EMBL/GenBank/DDBJ databases">
        <title>Large-scale comparative analyses of tick genomes elucidate their genetic diversity and vector capacities.</title>
        <authorList>
            <person name="Jia N."/>
            <person name="Wang J."/>
            <person name="Shi W."/>
            <person name="Du L."/>
            <person name="Sun Y."/>
            <person name="Zhan W."/>
            <person name="Jiang J."/>
            <person name="Wang Q."/>
            <person name="Zhang B."/>
            <person name="Ji P."/>
            <person name="Sakyi L.B."/>
            <person name="Cui X."/>
            <person name="Yuan T."/>
            <person name="Jiang B."/>
            <person name="Yang W."/>
            <person name="Lam T.T.-Y."/>
            <person name="Chang Q."/>
            <person name="Ding S."/>
            <person name="Wang X."/>
            <person name="Zhu J."/>
            <person name="Ruan X."/>
            <person name="Zhao L."/>
            <person name="Wei J."/>
            <person name="Que T."/>
            <person name="Du C."/>
            <person name="Cheng J."/>
            <person name="Dai P."/>
            <person name="Han X."/>
            <person name="Huang E."/>
            <person name="Gao Y."/>
            <person name="Liu J."/>
            <person name="Shao H."/>
            <person name="Ye R."/>
            <person name="Li L."/>
            <person name="Wei W."/>
            <person name="Wang X."/>
            <person name="Wang C."/>
            <person name="Yang T."/>
            <person name="Huo Q."/>
            <person name="Li W."/>
            <person name="Guo W."/>
            <person name="Chen H."/>
            <person name="Zhou L."/>
            <person name="Ni X."/>
            <person name="Tian J."/>
            <person name="Zhou Y."/>
            <person name="Sheng Y."/>
            <person name="Liu T."/>
            <person name="Pan Y."/>
            <person name="Xia L."/>
            <person name="Li J."/>
            <person name="Zhao F."/>
            <person name="Cao W."/>
        </authorList>
    </citation>
    <scope>NUCLEOTIDE SEQUENCE</scope>
    <source>
        <strain evidence="1">Hyas-2018</strain>
    </source>
</reference>
<dbReference type="Proteomes" id="UP000821845">
    <property type="component" value="Chromosome 6"/>
</dbReference>
<keyword evidence="2" id="KW-1185">Reference proteome</keyword>
<organism evidence="1 2">
    <name type="scientific">Hyalomma asiaticum</name>
    <name type="common">Tick</name>
    <dbReference type="NCBI Taxonomy" id="266040"/>
    <lineage>
        <taxon>Eukaryota</taxon>
        <taxon>Metazoa</taxon>
        <taxon>Ecdysozoa</taxon>
        <taxon>Arthropoda</taxon>
        <taxon>Chelicerata</taxon>
        <taxon>Arachnida</taxon>
        <taxon>Acari</taxon>
        <taxon>Parasitiformes</taxon>
        <taxon>Ixodida</taxon>
        <taxon>Ixodoidea</taxon>
        <taxon>Ixodidae</taxon>
        <taxon>Hyalomminae</taxon>
        <taxon>Hyalomma</taxon>
    </lineage>
</organism>
<proteinExistence type="predicted"/>
<dbReference type="EMBL" id="CM023486">
    <property type="protein sequence ID" value="KAH6927849.1"/>
    <property type="molecule type" value="Genomic_DNA"/>
</dbReference>
<sequence>MASAARAHWTHDETFALIRLWQDNLNNLRKAKRNANVYAKIVEELLKLGITKTLKETKTKIENLGNKYRQIVWNMENGETVPEENAVIGPTEPQSPVQDDNKRTKEKELQLDKAAGEREERLISILEKLIQK</sequence>
<name>A0ACB7S511_HYAAI</name>
<protein>
    <submittedName>
        <fullName evidence="1">Uncharacterized protein</fullName>
    </submittedName>
</protein>
<comment type="caution">
    <text evidence="1">The sequence shown here is derived from an EMBL/GenBank/DDBJ whole genome shotgun (WGS) entry which is preliminary data.</text>
</comment>